<sequence length="548" mass="60798">MATTHPILRQHFDTNDIAFAKIDHEITVLQESIRALYAFRNTFTPVYSLPPEVLARIFALIGYIPTPPVGRRTLLRQTRTSPSFHWLVAIRVSQHWRNVALGSPSLWAHISSTYPRPVIERLLQLSKTIPLTVYVSHNSPRSAHFIKATLFRIRKLKLITDIPIWNRFWSNLSSPAPLLESLKVSISGGRSQPLPIISDSTFAGTTPLLRRLELTGGAVDVTSSLLTNLTSLKLNALFQKMSASSLLTVLRGLPHLTYLALTDVLHPDIVASGSSNVSLPNLESFWFSGQLFSQDVNFLSYLSIPARSTLRFSSDASTGGAITTLSNFLRVQKAARLSDSSPPLLDSLELYSSYRKISLVINAGHRESSDAPDLVGLELAGREWRGTLELSNNSETATLLSYLPLSSLTSFTTNCNIHVDTWINIFGSLPSLKHISASRLHACTILSAIIKDFRDRASNAQLTNFVIFPRLETIELQDTHFMGILEDLVKALQAWKNVGRGLKTLGIKECSSMDGSTYEKLCHCVDSVMWDGPLYEADSDVHESESDD</sequence>
<dbReference type="EMBL" id="ML208363">
    <property type="protein sequence ID" value="TFK67954.1"/>
    <property type="molecule type" value="Genomic_DNA"/>
</dbReference>
<proteinExistence type="predicted"/>
<protein>
    <submittedName>
        <fullName evidence="1">Uncharacterized protein</fullName>
    </submittedName>
</protein>
<name>A0ACD3ARS8_9AGAR</name>
<evidence type="ECO:0000313" key="2">
    <source>
        <dbReference type="Proteomes" id="UP000308600"/>
    </source>
</evidence>
<organism evidence="1 2">
    <name type="scientific">Pluteus cervinus</name>
    <dbReference type="NCBI Taxonomy" id="181527"/>
    <lineage>
        <taxon>Eukaryota</taxon>
        <taxon>Fungi</taxon>
        <taxon>Dikarya</taxon>
        <taxon>Basidiomycota</taxon>
        <taxon>Agaricomycotina</taxon>
        <taxon>Agaricomycetes</taxon>
        <taxon>Agaricomycetidae</taxon>
        <taxon>Agaricales</taxon>
        <taxon>Pluteineae</taxon>
        <taxon>Pluteaceae</taxon>
        <taxon>Pluteus</taxon>
    </lineage>
</organism>
<gene>
    <name evidence="1" type="ORF">BDN72DRAFT_842445</name>
</gene>
<reference evidence="1 2" key="1">
    <citation type="journal article" date="2019" name="Nat. Ecol. Evol.">
        <title>Megaphylogeny resolves global patterns of mushroom evolution.</title>
        <authorList>
            <person name="Varga T."/>
            <person name="Krizsan K."/>
            <person name="Foldi C."/>
            <person name="Dima B."/>
            <person name="Sanchez-Garcia M."/>
            <person name="Sanchez-Ramirez S."/>
            <person name="Szollosi G.J."/>
            <person name="Szarkandi J.G."/>
            <person name="Papp V."/>
            <person name="Albert L."/>
            <person name="Andreopoulos W."/>
            <person name="Angelini C."/>
            <person name="Antonin V."/>
            <person name="Barry K.W."/>
            <person name="Bougher N.L."/>
            <person name="Buchanan P."/>
            <person name="Buyck B."/>
            <person name="Bense V."/>
            <person name="Catcheside P."/>
            <person name="Chovatia M."/>
            <person name="Cooper J."/>
            <person name="Damon W."/>
            <person name="Desjardin D."/>
            <person name="Finy P."/>
            <person name="Geml J."/>
            <person name="Haridas S."/>
            <person name="Hughes K."/>
            <person name="Justo A."/>
            <person name="Karasinski D."/>
            <person name="Kautmanova I."/>
            <person name="Kiss B."/>
            <person name="Kocsube S."/>
            <person name="Kotiranta H."/>
            <person name="LaButti K.M."/>
            <person name="Lechner B.E."/>
            <person name="Liimatainen K."/>
            <person name="Lipzen A."/>
            <person name="Lukacs Z."/>
            <person name="Mihaltcheva S."/>
            <person name="Morgado L.N."/>
            <person name="Niskanen T."/>
            <person name="Noordeloos M.E."/>
            <person name="Ohm R.A."/>
            <person name="Ortiz-Santana B."/>
            <person name="Ovrebo C."/>
            <person name="Racz N."/>
            <person name="Riley R."/>
            <person name="Savchenko A."/>
            <person name="Shiryaev A."/>
            <person name="Soop K."/>
            <person name="Spirin V."/>
            <person name="Szebenyi C."/>
            <person name="Tomsovsky M."/>
            <person name="Tulloss R.E."/>
            <person name="Uehling J."/>
            <person name="Grigoriev I.V."/>
            <person name="Vagvolgyi C."/>
            <person name="Papp T."/>
            <person name="Martin F.M."/>
            <person name="Miettinen O."/>
            <person name="Hibbett D.S."/>
            <person name="Nagy L.G."/>
        </authorList>
    </citation>
    <scope>NUCLEOTIDE SEQUENCE [LARGE SCALE GENOMIC DNA]</scope>
    <source>
        <strain evidence="1 2">NL-1719</strain>
    </source>
</reference>
<evidence type="ECO:0000313" key="1">
    <source>
        <dbReference type="EMBL" id="TFK67954.1"/>
    </source>
</evidence>
<keyword evidence="2" id="KW-1185">Reference proteome</keyword>
<dbReference type="Proteomes" id="UP000308600">
    <property type="component" value="Unassembled WGS sequence"/>
</dbReference>
<accession>A0ACD3ARS8</accession>